<evidence type="ECO:0000313" key="3">
    <source>
        <dbReference type="Proteomes" id="UP000596660"/>
    </source>
</evidence>
<dbReference type="RefSeq" id="XP_021761888.1">
    <property type="nucleotide sequence ID" value="XM_021906196.1"/>
</dbReference>
<gene>
    <name evidence="2" type="primary">LOC110726720</name>
</gene>
<dbReference type="InterPro" id="IPR044974">
    <property type="entry name" value="Disease_R_plants"/>
</dbReference>
<dbReference type="EnsemblPlants" id="AUR62025630-RA">
    <property type="protein sequence ID" value="AUR62025630-RA:cds"/>
    <property type="gene ID" value="AUR62025630"/>
</dbReference>
<accession>A0A803M9Q4</accession>
<reference evidence="2" key="1">
    <citation type="journal article" date="2017" name="Nature">
        <title>The genome of Chenopodium quinoa.</title>
        <authorList>
            <person name="Jarvis D.E."/>
            <person name="Ho Y.S."/>
            <person name="Lightfoot D.J."/>
            <person name="Schmoeckel S.M."/>
            <person name="Li B."/>
            <person name="Borm T.J.A."/>
            <person name="Ohyanagi H."/>
            <person name="Mineta K."/>
            <person name="Michell C.T."/>
            <person name="Saber N."/>
            <person name="Kharbatia N.M."/>
            <person name="Rupper R.R."/>
            <person name="Sharp A.R."/>
            <person name="Dally N."/>
            <person name="Boughton B.A."/>
            <person name="Woo Y.H."/>
            <person name="Gao G."/>
            <person name="Schijlen E.G.W.M."/>
            <person name="Guo X."/>
            <person name="Momin A.A."/>
            <person name="Negrao S."/>
            <person name="Al-Babili S."/>
            <person name="Gehring C."/>
            <person name="Roessner U."/>
            <person name="Jung C."/>
            <person name="Murphy K."/>
            <person name="Arold S.T."/>
            <person name="Gojobori T."/>
            <person name="van der Linden C.G."/>
            <person name="van Loo E.N."/>
            <person name="Jellen E.N."/>
            <person name="Maughan P.J."/>
            <person name="Tester M."/>
        </authorList>
    </citation>
    <scope>NUCLEOTIDE SEQUENCE [LARGE SCALE GENOMIC DNA]</scope>
    <source>
        <strain evidence="2">cv. PI 614886</strain>
    </source>
</reference>
<dbReference type="GO" id="GO:0098542">
    <property type="term" value="P:defense response to other organism"/>
    <property type="evidence" value="ECO:0007669"/>
    <property type="project" value="TreeGrafter"/>
</dbReference>
<proteinExistence type="predicted"/>
<dbReference type="Gene3D" id="3.40.50.300">
    <property type="entry name" value="P-loop containing nucleotide triphosphate hydrolases"/>
    <property type="match status" value="1"/>
</dbReference>
<dbReference type="GO" id="GO:0043531">
    <property type="term" value="F:ADP binding"/>
    <property type="evidence" value="ECO:0007669"/>
    <property type="project" value="InterPro"/>
</dbReference>
<dbReference type="Proteomes" id="UP000596660">
    <property type="component" value="Unplaced"/>
</dbReference>
<dbReference type="KEGG" id="cqi:110726720"/>
<dbReference type="InterPro" id="IPR042197">
    <property type="entry name" value="Apaf_helical"/>
</dbReference>
<dbReference type="Gramene" id="AUR62025630-RA">
    <property type="protein sequence ID" value="AUR62025630-RA:cds"/>
    <property type="gene ID" value="AUR62025630"/>
</dbReference>
<dbReference type="PANTHER" id="PTHR23155:SF1032">
    <property type="entry name" value="NB-ARC DOMAIN-CONTAINING PROTEIN"/>
    <property type="match status" value="1"/>
</dbReference>
<evidence type="ECO:0000313" key="2">
    <source>
        <dbReference type="EnsemblPlants" id="AUR62025630-RA:cds"/>
    </source>
</evidence>
<dbReference type="OMA" id="CAGRIMA"/>
<dbReference type="InterPro" id="IPR027417">
    <property type="entry name" value="P-loop_NTPase"/>
</dbReference>
<dbReference type="RefSeq" id="XP_021761889.1">
    <property type="nucleotide sequence ID" value="XM_021906197.1"/>
</dbReference>
<dbReference type="OrthoDB" id="664960at2759"/>
<dbReference type="AlphaFoldDB" id="A0A803M9Q4"/>
<dbReference type="PANTHER" id="PTHR23155">
    <property type="entry name" value="DISEASE RESISTANCE PROTEIN RP"/>
    <property type="match status" value="1"/>
</dbReference>
<organism evidence="2 3">
    <name type="scientific">Chenopodium quinoa</name>
    <name type="common">Quinoa</name>
    <dbReference type="NCBI Taxonomy" id="63459"/>
    <lineage>
        <taxon>Eukaryota</taxon>
        <taxon>Viridiplantae</taxon>
        <taxon>Streptophyta</taxon>
        <taxon>Embryophyta</taxon>
        <taxon>Tracheophyta</taxon>
        <taxon>Spermatophyta</taxon>
        <taxon>Magnoliopsida</taxon>
        <taxon>eudicotyledons</taxon>
        <taxon>Gunneridae</taxon>
        <taxon>Pentapetalae</taxon>
        <taxon>Caryophyllales</taxon>
        <taxon>Chenopodiaceae</taxon>
        <taxon>Chenopodioideae</taxon>
        <taxon>Atripliceae</taxon>
        <taxon>Chenopodium</taxon>
    </lineage>
</organism>
<evidence type="ECO:0000259" key="1">
    <source>
        <dbReference type="Pfam" id="PF00931"/>
    </source>
</evidence>
<keyword evidence="3" id="KW-1185">Reference proteome</keyword>
<dbReference type="GeneID" id="110726720"/>
<reference evidence="2" key="2">
    <citation type="submission" date="2021-03" db="UniProtKB">
        <authorList>
            <consortium name="EnsemblPlants"/>
        </authorList>
    </citation>
    <scope>IDENTIFICATION</scope>
</reference>
<dbReference type="Pfam" id="PF00931">
    <property type="entry name" value="NB-ARC"/>
    <property type="match status" value="1"/>
</dbReference>
<feature type="domain" description="NB-ARC" evidence="1">
    <location>
        <begin position="158"/>
        <end position="325"/>
    </location>
</feature>
<sequence>MMDAILEVVPKICQLGKRLVQVDIIRNDLDGVRQDLQNTVDDMKRMVKNEEADPRKKRKNVVVAYFRQAEGYIGSAQSVLNSLQDESWLLKRMMWVLSIERHLREGQELLDKGNQLQGQGLTNNGIRKRGEKLPMVEDQYIGTTLSGIRDSAYQAMTGGRAQCIGIYGHRGAGKTNLMKHLYNKAFEDVQEFEAVFWAKAPDIEPDQRNYNKALQNCVADGMFVDLDNNDAHDEVRCAGRIMARLQEIGQGRAVFFLDNVKEDFPAYELLGIPSQMTPESTGVNCILVFSTLSKDVCNRMKCDHTIKLELLEEEEAKDLFLHEVKLDNDQLFSRRDQERTKKVAIQVAKECARMPLAIIIIARSMSGIEDHREWNNRLNEMVGTISSINKEEDIILEQLKFGYYCLKDSTVQRCFLAAAKLLPNDCQVAKRIIIDKWKNCGLIGKDREEMYVDDQGHVILNRLERMCLIQVAPDKQTVTMNKWIRKMADTVS</sequence>
<dbReference type="Gene3D" id="1.10.8.430">
    <property type="entry name" value="Helical domain of apoptotic protease-activating factors"/>
    <property type="match status" value="1"/>
</dbReference>
<protein>
    <recommendedName>
        <fullName evidence="1">NB-ARC domain-containing protein</fullName>
    </recommendedName>
</protein>
<dbReference type="InterPro" id="IPR002182">
    <property type="entry name" value="NB-ARC"/>
</dbReference>
<name>A0A803M9Q4_CHEQI</name>
<dbReference type="SUPFAM" id="SSF52540">
    <property type="entry name" value="P-loop containing nucleoside triphosphate hydrolases"/>
    <property type="match status" value="1"/>
</dbReference>
<dbReference type="PRINTS" id="PR00364">
    <property type="entry name" value="DISEASERSIST"/>
</dbReference>